<feature type="region of interest" description="Disordered" evidence="1">
    <location>
        <begin position="140"/>
        <end position="165"/>
    </location>
</feature>
<evidence type="ECO:0000313" key="2">
    <source>
        <dbReference type="EMBL" id="KAK5055420.1"/>
    </source>
</evidence>
<dbReference type="EMBL" id="JAVRRD010000009">
    <property type="protein sequence ID" value="KAK5055420.1"/>
    <property type="molecule type" value="Genomic_DNA"/>
</dbReference>
<proteinExistence type="predicted"/>
<dbReference type="Proteomes" id="UP001358417">
    <property type="component" value="Unassembled WGS sequence"/>
</dbReference>
<evidence type="ECO:0000313" key="3">
    <source>
        <dbReference type="Proteomes" id="UP001358417"/>
    </source>
</evidence>
<dbReference type="GeneID" id="89981306"/>
<name>A0AAV9NGK8_9EURO</name>
<keyword evidence="3" id="KW-1185">Reference proteome</keyword>
<dbReference type="AlphaFoldDB" id="A0AAV9NGK8"/>
<evidence type="ECO:0008006" key="4">
    <source>
        <dbReference type="Google" id="ProtNLM"/>
    </source>
</evidence>
<protein>
    <recommendedName>
        <fullName evidence="4">Transcription factor domain-containing protein</fullName>
    </recommendedName>
</protein>
<dbReference type="PANTHER" id="PTHR37540:SF5">
    <property type="entry name" value="TRANSCRIPTION FACTOR DOMAIN-CONTAINING PROTEIN"/>
    <property type="match status" value="1"/>
</dbReference>
<gene>
    <name evidence="2" type="ORF">LTR84_013170</name>
</gene>
<comment type="caution">
    <text evidence="2">The sequence shown here is derived from an EMBL/GenBank/DDBJ whole genome shotgun (WGS) entry which is preliminary data.</text>
</comment>
<dbReference type="RefSeq" id="XP_064707851.1">
    <property type="nucleotide sequence ID" value="XM_064856675.1"/>
</dbReference>
<organism evidence="2 3">
    <name type="scientific">Exophiala bonariae</name>
    <dbReference type="NCBI Taxonomy" id="1690606"/>
    <lineage>
        <taxon>Eukaryota</taxon>
        <taxon>Fungi</taxon>
        <taxon>Dikarya</taxon>
        <taxon>Ascomycota</taxon>
        <taxon>Pezizomycotina</taxon>
        <taxon>Eurotiomycetes</taxon>
        <taxon>Chaetothyriomycetidae</taxon>
        <taxon>Chaetothyriales</taxon>
        <taxon>Herpotrichiellaceae</taxon>
        <taxon>Exophiala</taxon>
    </lineage>
</organism>
<accession>A0AAV9NGK8</accession>
<dbReference type="PANTHER" id="PTHR37540">
    <property type="entry name" value="TRANSCRIPTION FACTOR (ACR-2), PUTATIVE-RELATED-RELATED"/>
    <property type="match status" value="1"/>
</dbReference>
<sequence length="636" mass="70759">MERHHMESASYDTPGALISSELSPNNIGSRLPSIAILHDSHGTRSKHSLEILTTSPEHVDYMNPNQTGVKGPGLRLSNMTYKVPGYASHSRSGNPSGASKDLAPTSQAFTFVNVRTSTGKRDWAAESQIRSHAMKRVQRQRQNAKRLVKSGSTSGPQAGEVSPITGQSARACKCGDIGCSNTEYTPRNSWTLETESSHNMPLSTSCNRPRSEVVAMHGAEAAHAPIFAPKALGSPFLSLFQKPKLQMNPRMESLVCYLLSTYFQLTMPSIYGRGSQSGSIGAWRHGLRLCLSDQANLQVWCSISAYHKAAQMMSLPSSRASSMRHVIRQQQEEASQHLHNSMRLLNRHFQENKGAPSLSSVLAVSSLIIATALSGAVDAMQTHHDGLVKMIEMRGGVETFPRIEAIGLSRIDSNAAWTEGRRPRLPVYINPVPPERSFHQAVSMSPSLQGFLVNSPLFAVARDLQMVSRTLEVLAQADASLPREDAIWYEDQFAVIQHGLADFPYFDHDVDASVWYHRRNSWRNAAFIYLNTAIRTSPSKALLKLATSRLIFSVNKSDLGQWWDTHSDILLWVLSMALNGACEDEDKSVLQLRIRQLIRHMRLPSFQSLRDVLTQQMWRESVLDQPLRDAWTVDGR</sequence>
<reference evidence="2 3" key="1">
    <citation type="submission" date="2023-08" db="EMBL/GenBank/DDBJ databases">
        <title>Black Yeasts Isolated from many extreme environments.</title>
        <authorList>
            <person name="Coleine C."/>
            <person name="Stajich J.E."/>
            <person name="Selbmann L."/>
        </authorList>
    </citation>
    <scope>NUCLEOTIDE SEQUENCE [LARGE SCALE GENOMIC DNA]</scope>
    <source>
        <strain evidence="2 3">CCFEE 5792</strain>
    </source>
</reference>
<evidence type="ECO:0000256" key="1">
    <source>
        <dbReference type="SAM" id="MobiDB-lite"/>
    </source>
</evidence>